<accession>A0A0J1HV76</accession>
<proteinExistence type="predicted"/>
<organism evidence="1 2">
    <name type="scientific">Bacillus anthracis</name>
    <name type="common">anthrax bacterium</name>
    <dbReference type="NCBI Taxonomy" id="1392"/>
    <lineage>
        <taxon>Bacteria</taxon>
        <taxon>Bacillati</taxon>
        <taxon>Bacillota</taxon>
        <taxon>Bacilli</taxon>
        <taxon>Bacillales</taxon>
        <taxon>Bacillaceae</taxon>
        <taxon>Bacillus</taxon>
        <taxon>Bacillus cereus group</taxon>
    </lineage>
</organism>
<sequence length="64" mass="7727">MIPPHFQLPLYYSNLSKKVVITLKKKMLRPELFIQIVQRSDFNESTFNPMFPLTLHKYRTVIFK</sequence>
<dbReference type="PATRIC" id="fig|1392.242.peg.851"/>
<evidence type="ECO:0000313" key="1">
    <source>
        <dbReference type="EMBL" id="KLV17589.1"/>
    </source>
</evidence>
<protein>
    <submittedName>
        <fullName evidence="1">Uncharacterized protein</fullName>
    </submittedName>
</protein>
<dbReference type="Proteomes" id="UP000035904">
    <property type="component" value="Unassembled WGS sequence"/>
</dbReference>
<reference evidence="1 2" key="1">
    <citation type="submission" date="2015-05" db="EMBL/GenBank/DDBJ databases">
        <title>Whole genome sequence and identification of bacterial endophytes from Costus igneus.</title>
        <authorList>
            <person name="Lee Y.P."/>
            <person name="Gan H.M."/>
            <person name="Eng W."/>
            <person name="Wheatley M.S."/>
            <person name="Caraballo A."/>
            <person name="Polter S."/>
            <person name="Savka M.A."/>
            <person name="Hudson A.O."/>
        </authorList>
    </citation>
    <scope>NUCLEOTIDE SEQUENCE [LARGE SCALE GENOMIC DNA]</scope>
    <source>
        <strain evidence="1 2">RIT375</strain>
    </source>
</reference>
<name>A0A0J1HV76_BACAN</name>
<comment type="caution">
    <text evidence="1">The sequence shown here is derived from an EMBL/GenBank/DDBJ whole genome shotgun (WGS) entry which is preliminary data.</text>
</comment>
<dbReference type="EMBL" id="LDPG01000010">
    <property type="protein sequence ID" value="KLV17589.1"/>
    <property type="molecule type" value="Genomic_DNA"/>
</dbReference>
<dbReference type="AlphaFoldDB" id="A0A0J1HV76"/>
<gene>
    <name evidence="1" type="ORF">ABW01_15050</name>
</gene>
<evidence type="ECO:0000313" key="2">
    <source>
        <dbReference type="Proteomes" id="UP000035904"/>
    </source>
</evidence>